<dbReference type="Proteomes" id="UP000584642">
    <property type="component" value="Unassembled WGS sequence"/>
</dbReference>
<protein>
    <submittedName>
        <fullName evidence="5">ABC transporter substrate-binding protein</fullName>
    </submittedName>
</protein>
<dbReference type="PANTHER" id="PTHR30290:SF62">
    <property type="entry name" value="OLIGOPEPTIDE ABC TRANSPORTER, PERIPLASMIC OLIGOPEPTIDE-BINDING PROTEIN"/>
    <property type="match status" value="1"/>
</dbReference>
<dbReference type="CDD" id="cd08500">
    <property type="entry name" value="PBP2_NikA_DppA_OppA_like_4"/>
    <property type="match status" value="1"/>
</dbReference>
<feature type="signal peptide" evidence="3">
    <location>
        <begin position="1"/>
        <end position="17"/>
    </location>
</feature>
<dbReference type="SUPFAM" id="SSF53850">
    <property type="entry name" value="Periplasmic binding protein-like II"/>
    <property type="match status" value="1"/>
</dbReference>
<reference evidence="5 6" key="1">
    <citation type="submission" date="2020-05" db="EMBL/GenBank/DDBJ databases">
        <title>Azospirillum oleiclasticum sp. nov, a nitrogen-fixing and heavy crude oil-emulsifying bacterium isolated from the crude oil of Yumen Oilfield.</title>
        <authorList>
            <person name="Wu D."/>
            <person name="Cai M."/>
            <person name="Zhang X."/>
        </authorList>
    </citation>
    <scope>NUCLEOTIDE SEQUENCE [LARGE SCALE GENOMIC DNA]</scope>
    <source>
        <strain evidence="5 6">ROY-1-1-2</strain>
    </source>
</reference>
<evidence type="ECO:0000256" key="3">
    <source>
        <dbReference type="SAM" id="SignalP"/>
    </source>
</evidence>
<evidence type="ECO:0000256" key="1">
    <source>
        <dbReference type="ARBA" id="ARBA00004418"/>
    </source>
</evidence>
<comment type="similarity">
    <text evidence="2">Belongs to the bacterial solute-binding protein 5 family.</text>
</comment>
<dbReference type="PANTHER" id="PTHR30290">
    <property type="entry name" value="PERIPLASMIC BINDING COMPONENT OF ABC TRANSPORTER"/>
    <property type="match status" value="1"/>
</dbReference>
<dbReference type="Pfam" id="PF00496">
    <property type="entry name" value="SBP_bac_5"/>
    <property type="match status" value="1"/>
</dbReference>
<dbReference type="InterPro" id="IPR000914">
    <property type="entry name" value="SBP_5_dom"/>
</dbReference>
<dbReference type="RefSeq" id="WP_180282363.1">
    <property type="nucleotide sequence ID" value="NZ_JABFDB010000008.1"/>
</dbReference>
<sequence length="649" mass="72901">MALAALVLVALPFAPTAAQSFYREAPELTARALRKELPPVDQRLPKNPLLLQVEEEIGRYGGTWRLGMVGKGDGLLPYRTIGYEPLVRWDAAWRRLMPNVAQSYQVNGNATVFTFQLRPGLRWSDGVPFTAEDVRFWFDDVLMEGELGGEPPHWMPRGRQGVQVRVEGEHTVVFRFDQPNALFLATLAGGQDFGGATDYPQHALKRFHRRYNPDADHEALDLGFKSWEERFQLVARVNNSQSDAGSLLRKRNPDLSSVVAAEPVPTLNAWVIDRREPGDPARVVARRNPYYWKVDPAGNQLPYIDQVEFLEIANAQQLKGLLMRGVIGMQARHVTGQSIQDEIPAILERGGYRALTVLPSDSNTLPLAFNQTHPDPARRAILTSKDLRIALSLAINRRAIIDRVYNGQGEPYQMAPRPESRYFSARLARQHLDHDPRRANAMLDALGFTARDGEGFRLDSSGDRFRLTLLTRRDRPHQTEAMTMVARDWRQLGVEALVRPVDRKELRDLVASNRYEVALSSGDGGMDAVLEAYAYVPLLHESFFAPAWVRWVDDPGAPDSEQPPPSVMEQLALYAKLQESPDPELQARHVSSILDIAADQFFSIGISTQAPRTGVVPTDFRNVPRLMTESWLYPAPAPTNPSQYFIAPP</sequence>
<dbReference type="EMBL" id="JABFDB010000008">
    <property type="protein sequence ID" value="NYZ20596.1"/>
    <property type="molecule type" value="Genomic_DNA"/>
</dbReference>
<evidence type="ECO:0000256" key="2">
    <source>
        <dbReference type="ARBA" id="ARBA00005695"/>
    </source>
</evidence>
<evidence type="ECO:0000313" key="5">
    <source>
        <dbReference type="EMBL" id="NYZ20596.1"/>
    </source>
</evidence>
<dbReference type="Gene3D" id="3.10.105.10">
    <property type="entry name" value="Dipeptide-binding Protein, Domain 3"/>
    <property type="match status" value="1"/>
</dbReference>
<gene>
    <name evidence="5" type="ORF">HND93_12815</name>
</gene>
<dbReference type="Gene3D" id="3.40.190.10">
    <property type="entry name" value="Periplasmic binding protein-like II"/>
    <property type="match status" value="1"/>
</dbReference>
<name>A0ABX2T8Q9_9PROT</name>
<accession>A0ABX2T8Q9</accession>
<proteinExistence type="inferred from homology"/>
<feature type="chain" id="PRO_5045146700" evidence="3">
    <location>
        <begin position="18"/>
        <end position="649"/>
    </location>
</feature>
<organism evidence="5 6">
    <name type="scientific">Azospirillum oleiclasticum</name>
    <dbReference type="NCBI Taxonomy" id="2735135"/>
    <lineage>
        <taxon>Bacteria</taxon>
        <taxon>Pseudomonadati</taxon>
        <taxon>Pseudomonadota</taxon>
        <taxon>Alphaproteobacteria</taxon>
        <taxon>Rhodospirillales</taxon>
        <taxon>Azospirillaceae</taxon>
        <taxon>Azospirillum</taxon>
    </lineage>
</organism>
<keyword evidence="3" id="KW-0732">Signal</keyword>
<evidence type="ECO:0000313" key="6">
    <source>
        <dbReference type="Proteomes" id="UP000584642"/>
    </source>
</evidence>
<feature type="domain" description="Solute-binding protein family 5" evidence="4">
    <location>
        <begin position="96"/>
        <end position="525"/>
    </location>
</feature>
<comment type="subcellular location">
    <subcellularLocation>
        <location evidence="1">Periplasm</location>
    </subcellularLocation>
</comment>
<evidence type="ECO:0000259" key="4">
    <source>
        <dbReference type="Pfam" id="PF00496"/>
    </source>
</evidence>
<dbReference type="InterPro" id="IPR039424">
    <property type="entry name" value="SBP_5"/>
</dbReference>
<comment type="caution">
    <text evidence="5">The sequence shown here is derived from an EMBL/GenBank/DDBJ whole genome shotgun (WGS) entry which is preliminary data.</text>
</comment>
<keyword evidence="6" id="KW-1185">Reference proteome</keyword>